<name>A0AAV9FAR9_ACOCL</name>
<organism evidence="2 3">
    <name type="scientific">Acorus calamus</name>
    <name type="common">Sweet flag</name>
    <dbReference type="NCBI Taxonomy" id="4465"/>
    <lineage>
        <taxon>Eukaryota</taxon>
        <taxon>Viridiplantae</taxon>
        <taxon>Streptophyta</taxon>
        <taxon>Embryophyta</taxon>
        <taxon>Tracheophyta</taxon>
        <taxon>Spermatophyta</taxon>
        <taxon>Magnoliopsida</taxon>
        <taxon>Liliopsida</taxon>
        <taxon>Acoraceae</taxon>
        <taxon>Acorus</taxon>
    </lineage>
</organism>
<dbReference type="Proteomes" id="UP001180020">
    <property type="component" value="Unassembled WGS sequence"/>
</dbReference>
<dbReference type="AlphaFoldDB" id="A0AAV9FAR9"/>
<gene>
    <name evidence="2" type="ORF">QJS10_CPA03g00985</name>
</gene>
<protein>
    <submittedName>
        <fullName evidence="2">Uncharacterized protein</fullName>
    </submittedName>
</protein>
<sequence length="97" mass="11447">MERSEKLRQAIPVRTKKEPDHWSKVRATTELLRDVRKACWGVGKGYTKTKLEKKIQEKFPALNNRVTRPTTSTRTSQNNLHPTFNDQQTRQIDQRSR</sequence>
<evidence type="ECO:0000313" key="3">
    <source>
        <dbReference type="Proteomes" id="UP001180020"/>
    </source>
</evidence>
<proteinExistence type="predicted"/>
<evidence type="ECO:0000256" key="1">
    <source>
        <dbReference type="SAM" id="MobiDB-lite"/>
    </source>
</evidence>
<comment type="caution">
    <text evidence="2">The sequence shown here is derived from an EMBL/GenBank/DDBJ whole genome shotgun (WGS) entry which is preliminary data.</text>
</comment>
<feature type="compositionally biased region" description="Low complexity" evidence="1">
    <location>
        <begin position="67"/>
        <end position="76"/>
    </location>
</feature>
<reference evidence="2" key="2">
    <citation type="submission" date="2023-06" db="EMBL/GenBank/DDBJ databases">
        <authorList>
            <person name="Ma L."/>
            <person name="Liu K.-W."/>
            <person name="Li Z."/>
            <person name="Hsiao Y.-Y."/>
            <person name="Qi Y."/>
            <person name="Fu T."/>
            <person name="Tang G."/>
            <person name="Zhang D."/>
            <person name="Sun W.-H."/>
            <person name="Liu D.-K."/>
            <person name="Li Y."/>
            <person name="Chen G.-Z."/>
            <person name="Liu X.-D."/>
            <person name="Liao X.-Y."/>
            <person name="Jiang Y.-T."/>
            <person name="Yu X."/>
            <person name="Hao Y."/>
            <person name="Huang J."/>
            <person name="Zhao X.-W."/>
            <person name="Ke S."/>
            <person name="Chen Y.-Y."/>
            <person name="Wu W.-L."/>
            <person name="Hsu J.-L."/>
            <person name="Lin Y.-F."/>
            <person name="Huang M.-D."/>
            <person name="Li C.-Y."/>
            <person name="Huang L."/>
            <person name="Wang Z.-W."/>
            <person name="Zhao X."/>
            <person name="Zhong W.-Y."/>
            <person name="Peng D.-H."/>
            <person name="Ahmad S."/>
            <person name="Lan S."/>
            <person name="Zhang J.-S."/>
            <person name="Tsai W.-C."/>
            <person name="Van De Peer Y."/>
            <person name="Liu Z.-J."/>
        </authorList>
    </citation>
    <scope>NUCLEOTIDE SEQUENCE</scope>
    <source>
        <strain evidence="2">CP</strain>
        <tissue evidence="2">Leaves</tissue>
    </source>
</reference>
<feature type="compositionally biased region" description="Polar residues" evidence="1">
    <location>
        <begin position="77"/>
        <end position="91"/>
    </location>
</feature>
<evidence type="ECO:0000313" key="2">
    <source>
        <dbReference type="EMBL" id="KAK1322224.1"/>
    </source>
</evidence>
<keyword evidence="3" id="KW-1185">Reference proteome</keyword>
<dbReference type="EMBL" id="JAUJYO010000003">
    <property type="protein sequence ID" value="KAK1322224.1"/>
    <property type="molecule type" value="Genomic_DNA"/>
</dbReference>
<accession>A0AAV9FAR9</accession>
<feature type="region of interest" description="Disordered" evidence="1">
    <location>
        <begin position="60"/>
        <end position="97"/>
    </location>
</feature>
<reference evidence="2" key="1">
    <citation type="journal article" date="2023" name="Nat. Commun.">
        <title>Diploid and tetraploid genomes of Acorus and the evolution of monocots.</title>
        <authorList>
            <person name="Ma L."/>
            <person name="Liu K.W."/>
            <person name="Li Z."/>
            <person name="Hsiao Y.Y."/>
            <person name="Qi Y."/>
            <person name="Fu T."/>
            <person name="Tang G.D."/>
            <person name="Zhang D."/>
            <person name="Sun W.H."/>
            <person name="Liu D.K."/>
            <person name="Li Y."/>
            <person name="Chen G.Z."/>
            <person name="Liu X.D."/>
            <person name="Liao X.Y."/>
            <person name="Jiang Y.T."/>
            <person name="Yu X."/>
            <person name="Hao Y."/>
            <person name="Huang J."/>
            <person name="Zhao X.W."/>
            <person name="Ke S."/>
            <person name="Chen Y.Y."/>
            <person name="Wu W.L."/>
            <person name="Hsu J.L."/>
            <person name="Lin Y.F."/>
            <person name="Huang M.D."/>
            <person name="Li C.Y."/>
            <person name="Huang L."/>
            <person name="Wang Z.W."/>
            <person name="Zhao X."/>
            <person name="Zhong W.Y."/>
            <person name="Peng D.H."/>
            <person name="Ahmad S."/>
            <person name="Lan S."/>
            <person name="Zhang J.S."/>
            <person name="Tsai W.C."/>
            <person name="Van de Peer Y."/>
            <person name="Liu Z.J."/>
        </authorList>
    </citation>
    <scope>NUCLEOTIDE SEQUENCE</scope>
    <source>
        <strain evidence="2">CP</strain>
    </source>
</reference>